<accession>A0A8H2HXD4</accession>
<proteinExistence type="predicted"/>
<organism evidence="3 4">
    <name type="scientific">Orbilia oligospora</name>
    <name type="common">Nematode-trapping fungus</name>
    <name type="synonym">Arthrobotrys oligospora</name>
    <dbReference type="NCBI Taxonomy" id="2813651"/>
    <lineage>
        <taxon>Eukaryota</taxon>
        <taxon>Fungi</taxon>
        <taxon>Dikarya</taxon>
        <taxon>Ascomycota</taxon>
        <taxon>Pezizomycotina</taxon>
        <taxon>Orbiliomycetes</taxon>
        <taxon>Orbiliales</taxon>
        <taxon>Orbiliaceae</taxon>
        <taxon>Orbilia</taxon>
    </lineage>
</organism>
<evidence type="ECO:0000256" key="2">
    <source>
        <dbReference type="SAM" id="SignalP"/>
    </source>
</evidence>
<keyword evidence="2" id="KW-0732">Signal</keyword>
<gene>
    <name evidence="3" type="ORF">EYR41_004092</name>
</gene>
<protein>
    <submittedName>
        <fullName evidence="3">Uncharacterized protein</fullName>
    </submittedName>
</protein>
<dbReference type="AlphaFoldDB" id="A0A8H2HXD4"/>
<feature type="signal peptide" evidence="2">
    <location>
        <begin position="1"/>
        <end position="19"/>
    </location>
</feature>
<dbReference type="Proteomes" id="UP000297595">
    <property type="component" value="Unassembled WGS sequence"/>
</dbReference>
<sequence length="310" mass="33004">MLISKIAVSIAFCAGSSLAIVSNGAPFIAYVCPPGTNEKPFAYRDAAAVRGHQTDCKYVAKDNTNPPRHGVLVNQCPQTLPDTPECTWYAFDQAQDIPANGAPFVFYATKNEADRDATAVRCKQAGCKWIARANKVKENGTYGILCNMCQESPAGTPGADSYGFGNNPPPAAPAPPPVVKEVTVTKTVVRGDRTLHVVYVGEKAVRTITLARNDVNTVTRYVNQGGRVKTIYIKYIGGKVDSTRTVTLGGPVETNVVTRYITKGGRRVTVYVRQGGDTTRTITLSPEPTGNSDDGDNGGDNGGKDGDDAL</sequence>
<feature type="chain" id="PRO_5034584025" evidence="2">
    <location>
        <begin position="20"/>
        <end position="310"/>
    </location>
</feature>
<evidence type="ECO:0000256" key="1">
    <source>
        <dbReference type="SAM" id="MobiDB-lite"/>
    </source>
</evidence>
<name>A0A8H2HXD4_ORBOL</name>
<dbReference type="EMBL" id="SOZJ01000002">
    <property type="protein sequence ID" value="TGJ72182.1"/>
    <property type="molecule type" value="Genomic_DNA"/>
</dbReference>
<comment type="caution">
    <text evidence="3">The sequence shown here is derived from an EMBL/GenBank/DDBJ whole genome shotgun (WGS) entry which is preliminary data.</text>
</comment>
<evidence type="ECO:0000313" key="4">
    <source>
        <dbReference type="Proteomes" id="UP000297595"/>
    </source>
</evidence>
<feature type="region of interest" description="Disordered" evidence="1">
    <location>
        <begin position="277"/>
        <end position="310"/>
    </location>
</feature>
<feature type="compositionally biased region" description="Polar residues" evidence="1">
    <location>
        <begin position="277"/>
        <end position="289"/>
    </location>
</feature>
<evidence type="ECO:0000313" key="3">
    <source>
        <dbReference type="EMBL" id="TGJ72182.1"/>
    </source>
</evidence>
<reference evidence="3 4" key="1">
    <citation type="submission" date="2019-03" db="EMBL/GenBank/DDBJ databases">
        <title>Nematode-trapping fungi genome.</title>
        <authorList>
            <person name="Vidal-Diez De Ulzurrun G."/>
        </authorList>
    </citation>
    <scope>NUCLEOTIDE SEQUENCE [LARGE SCALE GENOMIC DNA]</scope>
    <source>
        <strain evidence="3 4">TWF154</strain>
    </source>
</reference>